<reference evidence="4" key="1">
    <citation type="journal article" date="2020" name="bioRxiv">
        <title>Comparative genomics of Chlamydomonas.</title>
        <authorList>
            <person name="Craig R.J."/>
            <person name="Hasan A.R."/>
            <person name="Ness R.W."/>
            <person name="Keightley P.D."/>
        </authorList>
    </citation>
    <scope>NUCLEOTIDE SEQUENCE</scope>
    <source>
        <strain evidence="4">SAG 7.73</strain>
    </source>
</reference>
<comment type="similarity">
    <text evidence="1">Belongs to the HEBP family.</text>
</comment>
<keyword evidence="5" id="KW-1185">Reference proteome</keyword>
<gene>
    <name evidence="4" type="ORF">HXX76_008289</name>
</gene>
<dbReference type="Proteomes" id="UP000650467">
    <property type="component" value="Unassembled WGS sequence"/>
</dbReference>
<dbReference type="SUPFAM" id="SSF55136">
    <property type="entry name" value="Probable bacterial effector-binding domain"/>
    <property type="match status" value="1"/>
</dbReference>
<feature type="region of interest" description="Disordered" evidence="2">
    <location>
        <begin position="242"/>
        <end position="263"/>
    </location>
</feature>
<proteinExistence type="inferred from homology"/>
<name>A0A835T3K6_CHLIN</name>
<dbReference type="PANTHER" id="PTHR11220:SF1">
    <property type="entry name" value="HEME-BINDING PROTEIN 2"/>
    <property type="match status" value="1"/>
</dbReference>
<evidence type="ECO:0000256" key="3">
    <source>
        <dbReference type="SAM" id="SignalP"/>
    </source>
</evidence>
<feature type="region of interest" description="Disordered" evidence="2">
    <location>
        <begin position="29"/>
        <end position="57"/>
    </location>
</feature>
<evidence type="ECO:0000256" key="2">
    <source>
        <dbReference type="SAM" id="MobiDB-lite"/>
    </source>
</evidence>
<comment type="caution">
    <text evidence="4">The sequence shown here is derived from an EMBL/GenBank/DDBJ whole genome shotgun (WGS) entry which is preliminary data.</text>
</comment>
<feature type="compositionally biased region" description="Basic and acidic residues" evidence="2">
    <location>
        <begin position="350"/>
        <end position="361"/>
    </location>
</feature>
<dbReference type="Pfam" id="PF04832">
    <property type="entry name" value="SOUL"/>
    <property type="match status" value="1"/>
</dbReference>
<dbReference type="AlphaFoldDB" id="A0A835T3K6"/>
<keyword evidence="3" id="KW-0732">Signal</keyword>
<feature type="compositionally biased region" description="Low complexity" evidence="2">
    <location>
        <begin position="44"/>
        <end position="53"/>
    </location>
</feature>
<organism evidence="4 5">
    <name type="scientific">Chlamydomonas incerta</name>
    <dbReference type="NCBI Taxonomy" id="51695"/>
    <lineage>
        <taxon>Eukaryota</taxon>
        <taxon>Viridiplantae</taxon>
        <taxon>Chlorophyta</taxon>
        <taxon>core chlorophytes</taxon>
        <taxon>Chlorophyceae</taxon>
        <taxon>CS clade</taxon>
        <taxon>Chlamydomonadales</taxon>
        <taxon>Chlamydomonadaceae</taxon>
        <taxon>Chlamydomonas</taxon>
    </lineage>
</organism>
<feature type="signal peptide" evidence="3">
    <location>
        <begin position="1"/>
        <end position="28"/>
    </location>
</feature>
<evidence type="ECO:0008006" key="6">
    <source>
        <dbReference type="Google" id="ProtNLM"/>
    </source>
</evidence>
<accession>A0A835T3K6</accession>
<evidence type="ECO:0000313" key="4">
    <source>
        <dbReference type="EMBL" id="KAG2433219.1"/>
    </source>
</evidence>
<dbReference type="EMBL" id="JAEHOC010000019">
    <property type="protein sequence ID" value="KAG2433219.1"/>
    <property type="molecule type" value="Genomic_DNA"/>
</dbReference>
<dbReference type="InterPro" id="IPR006917">
    <property type="entry name" value="SOUL_heme-bd"/>
</dbReference>
<dbReference type="OrthoDB" id="6424451at2759"/>
<feature type="region of interest" description="Disordered" evidence="2">
    <location>
        <begin position="322"/>
        <end position="361"/>
    </location>
</feature>
<evidence type="ECO:0000256" key="1">
    <source>
        <dbReference type="ARBA" id="ARBA00009817"/>
    </source>
</evidence>
<feature type="chain" id="PRO_5032798772" description="SOUL heme-binding protein" evidence="3">
    <location>
        <begin position="29"/>
        <end position="380"/>
    </location>
</feature>
<dbReference type="Gene3D" id="3.20.80.10">
    <property type="entry name" value="Regulatory factor, effector binding domain"/>
    <property type="match status" value="1"/>
</dbReference>
<dbReference type="InterPro" id="IPR011256">
    <property type="entry name" value="Reg_factor_effector_dom_sf"/>
</dbReference>
<dbReference type="FunFam" id="3.20.80.10:FF:000002">
    <property type="entry name" value="Heme-binding protein 2"/>
    <property type="match status" value="1"/>
</dbReference>
<dbReference type="PANTHER" id="PTHR11220">
    <property type="entry name" value="HEME-BINDING PROTEIN-RELATED"/>
    <property type="match status" value="1"/>
</dbReference>
<sequence>MTSTRALLSLLACACVALLLGGPSSALAAKTSSGPGEQADKSSARAAAERAPAGGWSPPAFCRGKDCPEFEILQTRGGDVELRRYKKAHWISTNVTGAKWGDAYDEGYQRLQDYIKGGNVDGRKLPQTNPSFTLVYVSDPRAHALSSTFTIEYFVPFELQDTPPAPTSMDLAVTPVEQQEVWVLSFGGFATEDVVVARGFEFLANLTGDGLDVYTEYFGVALYDQPARLLNRHNELWVWSKAPAPSSGTTNSGGKKCGSGGSSKRAAAAGGATAFASSYASSSSAAAAADGADDVRVVMEQAWQAVGADGRVRGGRSSYDSAAAAAAGGDHAKPQQDGSADGGGLDDEDIRGARESLRDSIERMMRRAAAWQQQQQQQFA</sequence>
<evidence type="ECO:0000313" key="5">
    <source>
        <dbReference type="Proteomes" id="UP000650467"/>
    </source>
</evidence>
<protein>
    <recommendedName>
        <fullName evidence="6">SOUL heme-binding protein</fullName>
    </recommendedName>
</protein>